<evidence type="ECO:0000313" key="1">
    <source>
        <dbReference type="EMBL" id="JAH16195.1"/>
    </source>
</evidence>
<sequence>MPPRPLSLCQVCMCVCV</sequence>
<proteinExistence type="predicted"/>
<protein>
    <submittedName>
        <fullName evidence="1">Uncharacterized protein</fullName>
    </submittedName>
</protein>
<organism evidence="1">
    <name type="scientific">Anguilla anguilla</name>
    <name type="common">European freshwater eel</name>
    <name type="synonym">Muraena anguilla</name>
    <dbReference type="NCBI Taxonomy" id="7936"/>
    <lineage>
        <taxon>Eukaryota</taxon>
        <taxon>Metazoa</taxon>
        <taxon>Chordata</taxon>
        <taxon>Craniata</taxon>
        <taxon>Vertebrata</taxon>
        <taxon>Euteleostomi</taxon>
        <taxon>Actinopterygii</taxon>
        <taxon>Neopterygii</taxon>
        <taxon>Teleostei</taxon>
        <taxon>Anguilliformes</taxon>
        <taxon>Anguillidae</taxon>
        <taxon>Anguilla</taxon>
    </lineage>
</organism>
<dbReference type="EMBL" id="GBXM01092382">
    <property type="protein sequence ID" value="JAH16195.1"/>
    <property type="molecule type" value="Transcribed_RNA"/>
</dbReference>
<reference evidence="1" key="1">
    <citation type="submission" date="2014-11" db="EMBL/GenBank/DDBJ databases">
        <authorList>
            <person name="Amaro Gonzalez C."/>
        </authorList>
    </citation>
    <scope>NUCLEOTIDE SEQUENCE</scope>
</reference>
<accession>A0A0E9QIL1</accession>
<reference evidence="1" key="2">
    <citation type="journal article" date="2015" name="Fish Shellfish Immunol.">
        <title>Early steps in the European eel (Anguilla anguilla)-Vibrio vulnificus interaction in the gills: Role of the RtxA13 toxin.</title>
        <authorList>
            <person name="Callol A."/>
            <person name="Pajuelo D."/>
            <person name="Ebbesson L."/>
            <person name="Teles M."/>
            <person name="MacKenzie S."/>
            <person name="Amaro C."/>
        </authorList>
    </citation>
    <scope>NUCLEOTIDE SEQUENCE</scope>
</reference>
<name>A0A0E9QIL1_ANGAN</name>
<dbReference type="AlphaFoldDB" id="A0A0E9QIL1"/>